<evidence type="ECO:0000256" key="7">
    <source>
        <dbReference type="ARBA" id="ARBA00023172"/>
    </source>
</evidence>
<evidence type="ECO:0000256" key="3">
    <source>
        <dbReference type="ARBA" id="ARBA00022679"/>
    </source>
</evidence>
<evidence type="ECO:0000256" key="2">
    <source>
        <dbReference type="ARBA" id="ARBA00016082"/>
    </source>
</evidence>
<dbReference type="GO" id="GO:0044826">
    <property type="term" value="P:viral genome integration into host DNA"/>
    <property type="evidence" value="ECO:0007669"/>
    <property type="project" value="UniProtKB-KW"/>
</dbReference>
<keyword evidence="13" id="KW-1185">Reference proteome</keyword>
<keyword evidence="5" id="KW-0229">DNA integration</keyword>
<dbReference type="GO" id="GO:0016740">
    <property type="term" value="F:transferase activity"/>
    <property type="evidence" value="ECO:0007669"/>
    <property type="project" value="UniProtKB-KW"/>
</dbReference>
<dbReference type="PROSITE" id="PS51900">
    <property type="entry name" value="CB"/>
    <property type="match status" value="1"/>
</dbReference>
<evidence type="ECO:0000313" key="13">
    <source>
        <dbReference type="Proteomes" id="UP000515907"/>
    </source>
</evidence>
<dbReference type="InterPro" id="IPR004107">
    <property type="entry name" value="Integrase_SAM-like_N"/>
</dbReference>
<comment type="similarity">
    <text evidence="1">Belongs to the 'phage' integrase family.</text>
</comment>
<feature type="domain" description="Tyr recombinase" evidence="10">
    <location>
        <begin position="120"/>
        <end position="300"/>
    </location>
</feature>
<dbReference type="PANTHER" id="PTHR30349:SF81">
    <property type="entry name" value="TYROSINE RECOMBINASE XERC"/>
    <property type="match status" value="1"/>
</dbReference>
<proteinExistence type="inferred from homology"/>
<keyword evidence="6 9" id="KW-0238">DNA-binding</keyword>
<evidence type="ECO:0000259" key="11">
    <source>
        <dbReference type="PROSITE" id="PS51900"/>
    </source>
</evidence>
<keyword evidence="8" id="KW-1179">Viral genome integration</keyword>
<organism evidence="12 13">
    <name type="scientific">Gordonia phage Bunnybear</name>
    <dbReference type="NCBI Taxonomy" id="2762398"/>
    <lineage>
        <taxon>Viruses</taxon>
        <taxon>Duplodnaviria</taxon>
        <taxon>Heunggongvirae</taxon>
        <taxon>Uroviricota</taxon>
        <taxon>Caudoviricetes</taxon>
        <taxon>Nymbaxtervirinae</taxon>
        <taxon>Nymphadoravirus</taxon>
        <taxon>Nymphadoravirus bunnybear</taxon>
    </lineage>
</organism>
<evidence type="ECO:0000256" key="9">
    <source>
        <dbReference type="PROSITE-ProRule" id="PRU01248"/>
    </source>
</evidence>
<sequence>MTVLHATQSTVLSRADVDFYLETFLARWDNPNTRDAYRNDLVMWLRWCDEHNQHPLHGITRPLVEMWMRWLREDRLNSAATINHRVGTLSQLFDLAVDDDLVPKNPCRMVRRPKAVPDAGQRIALTRDEMQRLTAAAFKSGPTDYALVLLMGHLGLRVSEVCALDIDDCAVIAKAHRCVRFLGKGEKPALVPLPPSAQRAVDAAAAGRSSGPLLVRRDGTRMTRRSADRVVKRLAKAAGITGVKVSPHTLRHTFIVGAIDAGTDLRTVQLSARHADISTTIGTYDRGRQVLDEHAAYVVAGYFGSVA</sequence>
<evidence type="ECO:0000256" key="4">
    <source>
        <dbReference type="ARBA" id="ARBA00022801"/>
    </source>
</evidence>
<feature type="domain" description="Core-binding (CB)" evidence="11">
    <location>
        <begin position="15"/>
        <end position="97"/>
    </location>
</feature>
<dbReference type="InterPro" id="IPR010998">
    <property type="entry name" value="Integrase_recombinase_N"/>
</dbReference>
<gene>
    <name evidence="12" type="primary">32</name>
    <name evidence="12" type="ORF">SEA_BUNNYBEAR_32</name>
</gene>
<dbReference type="Gene3D" id="1.10.150.130">
    <property type="match status" value="1"/>
</dbReference>
<evidence type="ECO:0000256" key="5">
    <source>
        <dbReference type="ARBA" id="ARBA00022908"/>
    </source>
</evidence>
<evidence type="ECO:0000256" key="8">
    <source>
        <dbReference type="ARBA" id="ARBA00023195"/>
    </source>
</evidence>
<dbReference type="SUPFAM" id="SSF56349">
    <property type="entry name" value="DNA breaking-rejoining enzymes"/>
    <property type="match status" value="1"/>
</dbReference>
<dbReference type="Pfam" id="PF02899">
    <property type="entry name" value="Phage_int_SAM_1"/>
    <property type="match status" value="1"/>
</dbReference>
<dbReference type="PROSITE" id="PS51898">
    <property type="entry name" value="TYR_RECOMBINASE"/>
    <property type="match status" value="1"/>
</dbReference>
<dbReference type="InterPro" id="IPR002104">
    <property type="entry name" value="Integrase_catalytic"/>
</dbReference>
<dbReference type="Proteomes" id="UP000515907">
    <property type="component" value="Segment"/>
</dbReference>
<accession>A0A7G8LLG6</accession>
<dbReference type="EMBL" id="MT723938">
    <property type="protein sequence ID" value="QNJ58088.1"/>
    <property type="molecule type" value="Genomic_DNA"/>
</dbReference>
<dbReference type="InterPro" id="IPR044068">
    <property type="entry name" value="CB"/>
</dbReference>
<evidence type="ECO:0000313" key="12">
    <source>
        <dbReference type="EMBL" id="QNJ58088.1"/>
    </source>
</evidence>
<dbReference type="PANTHER" id="PTHR30349">
    <property type="entry name" value="PHAGE INTEGRASE-RELATED"/>
    <property type="match status" value="1"/>
</dbReference>
<keyword evidence="4" id="KW-0378">Hydrolase</keyword>
<evidence type="ECO:0000259" key="10">
    <source>
        <dbReference type="PROSITE" id="PS51898"/>
    </source>
</evidence>
<dbReference type="GeneID" id="77928402"/>
<dbReference type="InterPro" id="IPR050090">
    <property type="entry name" value="Tyrosine_recombinase_XerCD"/>
</dbReference>
<dbReference type="InterPro" id="IPR011010">
    <property type="entry name" value="DNA_brk_join_enz"/>
</dbReference>
<dbReference type="Pfam" id="PF00589">
    <property type="entry name" value="Phage_integrase"/>
    <property type="match status" value="1"/>
</dbReference>
<dbReference type="GO" id="GO:0075713">
    <property type="term" value="P:establishment of integrated proviral latency"/>
    <property type="evidence" value="ECO:0007669"/>
    <property type="project" value="UniProtKB-KW"/>
</dbReference>
<keyword evidence="3" id="KW-0808">Transferase</keyword>
<dbReference type="GO" id="GO:0006310">
    <property type="term" value="P:DNA recombination"/>
    <property type="evidence" value="ECO:0007669"/>
    <property type="project" value="UniProtKB-KW"/>
</dbReference>
<dbReference type="Gene3D" id="1.10.443.10">
    <property type="entry name" value="Intergrase catalytic core"/>
    <property type="match status" value="1"/>
</dbReference>
<keyword evidence="7" id="KW-0233">DNA recombination</keyword>
<dbReference type="InterPro" id="IPR013762">
    <property type="entry name" value="Integrase-like_cat_sf"/>
</dbReference>
<keyword evidence="8" id="KW-1160">Virus entry into host cell</keyword>
<evidence type="ECO:0000256" key="1">
    <source>
        <dbReference type="ARBA" id="ARBA00008857"/>
    </source>
</evidence>
<dbReference type="GO" id="GO:0016787">
    <property type="term" value="F:hydrolase activity"/>
    <property type="evidence" value="ECO:0007669"/>
    <property type="project" value="UniProtKB-KW"/>
</dbReference>
<evidence type="ECO:0000256" key="6">
    <source>
        <dbReference type="ARBA" id="ARBA00023125"/>
    </source>
</evidence>
<dbReference type="GO" id="GO:0003677">
    <property type="term" value="F:DNA binding"/>
    <property type="evidence" value="ECO:0007669"/>
    <property type="project" value="UniProtKB-UniRule"/>
</dbReference>
<dbReference type="RefSeq" id="YP_010652579.1">
    <property type="nucleotide sequence ID" value="NC_070787.1"/>
</dbReference>
<dbReference type="KEGG" id="vg:77928402"/>
<dbReference type="GO" id="GO:0015074">
    <property type="term" value="P:DNA integration"/>
    <property type="evidence" value="ECO:0007669"/>
    <property type="project" value="UniProtKB-KW"/>
</dbReference>
<reference evidence="12 13" key="1">
    <citation type="submission" date="2020-07" db="EMBL/GenBank/DDBJ databases">
        <authorList>
            <person name="Bortz R.L."/>
            <person name="Anton Mahfoud A."/>
            <person name="Chodavarapu S."/>
            <person name="Choudhry I."/>
            <person name="Gan A.J."/>
            <person name="Gay E.L."/>
            <person name="Gonzales G.R."/>
            <person name="Hicks J.N."/>
            <person name="Jones A."/>
            <person name="Kistler A."/>
            <person name="Lee G.D."/>
            <person name="Lynch M.R."/>
            <person name="Mandava A."/>
            <person name="Manivannan M."/>
            <person name="Paterson C.E."/>
            <person name="Pepsin N."/>
            <person name="Perry J.M."/>
            <person name="Reddy A."/>
            <person name="Riley H.L."/>
            <person name="Schmersal J.N."/>
            <person name="Sequeira A."/>
            <person name="Butela K.A."/>
            <person name="Garlena R.A."/>
            <person name="Russell D.A."/>
            <person name="Pope W.H."/>
            <person name="Jacobs-Sera D."/>
            <person name="Hatfull G.F."/>
        </authorList>
    </citation>
    <scope>NUCLEOTIDE SEQUENCE [LARGE SCALE GENOMIC DNA]</scope>
</reference>
<name>A0A7G8LLG6_9CAUD</name>
<protein>
    <recommendedName>
        <fullName evidence="2">Integrase</fullName>
    </recommendedName>
</protein>